<organism evidence="1 2">
    <name type="scientific">Nepenthes gracilis</name>
    <name type="common">Slender pitcher plant</name>
    <dbReference type="NCBI Taxonomy" id="150966"/>
    <lineage>
        <taxon>Eukaryota</taxon>
        <taxon>Viridiplantae</taxon>
        <taxon>Streptophyta</taxon>
        <taxon>Embryophyta</taxon>
        <taxon>Tracheophyta</taxon>
        <taxon>Spermatophyta</taxon>
        <taxon>Magnoliopsida</taxon>
        <taxon>eudicotyledons</taxon>
        <taxon>Gunneridae</taxon>
        <taxon>Pentapetalae</taxon>
        <taxon>Caryophyllales</taxon>
        <taxon>Nepenthaceae</taxon>
        <taxon>Nepenthes</taxon>
    </lineage>
</organism>
<proteinExistence type="predicted"/>
<keyword evidence="2" id="KW-1185">Reference proteome</keyword>
<sequence>MRQLTVFLWSPCGYCGNGATLDGGFKAVLDPGQCVASPAERLNTAILLHLLFQKERIYREKAKWNAPPTSLIAAWSTPTENANFIGSPCETGLEIEG</sequence>
<protein>
    <submittedName>
        <fullName evidence="1">Uncharacterized protein</fullName>
    </submittedName>
</protein>
<evidence type="ECO:0000313" key="2">
    <source>
        <dbReference type="Proteomes" id="UP001279734"/>
    </source>
</evidence>
<evidence type="ECO:0000313" key="1">
    <source>
        <dbReference type="EMBL" id="GMH09487.1"/>
    </source>
</evidence>
<accession>A0AAD3SE54</accession>
<reference evidence="1" key="1">
    <citation type="submission" date="2023-05" db="EMBL/GenBank/DDBJ databases">
        <title>Nepenthes gracilis genome sequencing.</title>
        <authorList>
            <person name="Fukushima K."/>
        </authorList>
    </citation>
    <scope>NUCLEOTIDE SEQUENCE</scope>
    <source>
        <strain evidence="1">SING2019-196</strain>
    </source>
</reference>
<gene>
    <name evidence="1" type="ORF">Nepgr_011328</name>
</gene>
<dbReference type="EMBL" id="BSYO01000009">
    <property type="protein sequence ID" value="GMH09487.1"/>
    <property type="molecule type" value="Genomic_DNA"/>
</dbReference>
<dbReference type="Proteomes" id="UP001279734">
    <property type="component" value="Unassembled WGS sequence"/>
</dbReference>
<name>A0AAD3SE54_NEPGR</name>
<dbReference type="AlphaFoldDB" id="A0AAD3SE54"/>
<comment type="caution">
    <text evidence="1">The sequence shown here is derived from an EMBL/GenBank/DDBJ whole genome shotgun (WGS) entry which is preliminary data.</text>
</comment>